<dbReference type="SMART" id="SM00408">
    <property type="entry name" value="IGc2"/>
    <property type="match status" value="2"/>
</dbReference>
<feature type="domain" description="Ig-like" evidence="11">
    <location>
        <begin position="111"/>
        <end position="202"/>
    </location>
</feature>
<dbReference type="InterPro" id="IPR013162">
    <property type="entry name" value="CD80_C2-set"/>
</dbReference>
<dbReference type="InterPro" id="IPR013098">
    <property type="entry name" value="Ig_I-set"/>
</dbReference>
<dbReference type="Pfam" id="PF08205">
    <property type="entry name" value="C2-set_2"/>
    <property type="match status" value="1"/>
</dbReference>
<comment type="subcellular location">
    <subcellularLocation>
        <location evidence="1">Membrane</location>
        <topology evidence="1">Single-pass membrane protein</topology>
    </subcellularLocation>
</comment>
<evidence type="ECO:0000259" key="11">
    <source>
        <dbReference type="PROSITE" id="PS50835"/>
    </source>
</evidence>
<feature type="non-terminal residue" evidence="12">
    <location>
        <position position="1"/>
    </location>
</feature>
<dbReference type="InterPro" id="IPR003598">
    <property type="entry name" value="Ig_sub2"/>
</dbReference>
<evidence type="ECO:0000256" key="4">
    <source>
        <dbReference type="ARBA" id="ARBA00022729"/>
    </source>
</evidence>
<evidence type="ECO:0000256" key="8">
    <source>
        <dbReference type="ARBA" id="ARBA00023136"/>
    </source>
</evidence>
<organism evidence="12 13">
    <name type="scientific">Menidia menidia</name>
    <name type="common">Atlantic silverside</name>
    <dbReference type="NCBI Taxonomy" id="238744"/>
    <lineage>
        <taxon>Eukaryota</taxon>
        <taxon>Metazoa</taxon>
        <taxon>Chordata</taxon>
        <taxon>Craniata</taxon>
        <taxon>Vertebrata</taxon>
        <taxon>Euteleostomi</taxon>
        <taxon>Actinopterygii</taxon>
        <taxon>Neopterygii</taxon>
        <taxon>Teleostei</taxon>
        <taxon>Neoteleostei</taxon>
        <taxon>Acanthomorphata</taxon>
        <taxon>Ovalentaria</taxon>
        <taxon>Atherinomorphae</taxon>
        <taxon>Atheriniformes</taxon>
        <taxon>Atherinopsidae</taxon>
        <taxon>Menidiinae</taxon>
        <taxon>Menidia</taxon>
    </lineage>
</organism>
<dbReference type="Pfam" id="PF07686">
    <property type="entry name" value="V-set"/>
    <property type="match status" value="1"/>
</dbReference>
<keyword evidence="3" id="KW-0812">Transmembrane</keyword>
<keyword evidence="7" id="KW-1133">Transmembrane helix</keyword>
<name>A0A8S4AAN6_9TELE</name>
<dbReference type="InterPro" id="IPR036179">
    <property type="entry name" value="Ig-like_dom_sf"/>
</dbReference>
<sequence length="324" mass="36094">VRSDAVLLGGTALLPCDFSQSTEDHAQISWQRKTKGKPLVDNFFVIESATKHNYVNGGDNRFKFIGDFPKRDGTLQLSNVTLMDEGTYTCIFTFFNSGNLRKEVSLTVFVPPSTSLKAEEIFEGDEEVHLASCAARGAKPRALVRWDTTNIQETLRFTNSTTPHENGTVTTVSSLFGIPTQNITARPVRCIVTSEALREELVLPLTLQINFPPLNTLISERSDDFECISEANPSASITWRKHSSPNSLRKELSLSKPVSAEGATLSFLKKKSDLQGLFECEAKNRYGSQTAYLYVHLHSDCWTYGIGRRSHQMKAAHQKTTHSD</sequence>
<dbReference type="AlphaFoldDB" id="A0A8S4AAN6"/>
<evidence type="ECO:0000313" key="13">
    <source>
        <dbReference type="Proteomes" id="UP000677803"/>
    </source>
</evidence>
<evidence type="ECO:0000256" key="9">
    <source>
        <dbReference type="ARBA" id="ARBA00023157"/>
    </source>
</evidence>
<dbReference type="GO" id="GO:0007157">
    <property type="term" value="P:heterophilic cell-cell adhesion via plasma membrane cell adhesion molecules"/>
    <property type="evidence" value="ECO:0007669"/>
    <property type="project" value="TreeGrafter"/>
</dbReference>
<comment type="similarity">
    <text evidence="2">Belongs to the nectin family.</text>
</comment>
<dbReference type="OrthoDB" id="10006996at2759"/>
<dbReference type="PROSITE" id="PS50835">
    <property type="entry name" value="IG_LIKE"/>
    <property type="match status" value="3"/>
</dbReference>
<dbReference type="Pfam" id="PF07679">
    <property type="entry name" value="I-set"/>
    <property type="match status" value="1"/>
</dbReference>
<dbReference type="SMART" id="SM00406">
    <property type="entry name" value="IGv"/>
    <property type="match status" value="1"/>
</dbReference>
<dbReference type="SMART" id="SM00409">
    <property type="entry name" value="IG"/>
    <property type="match status" value="2"/>
</dbReference>
<accession>A0A8S4AAN6</accession>
<keyword evidence="8" id="KW-0472">Membrane</keyword>
<feature type="domain" description="Ig-like" evidence="11">
    <location>
        <begin position="1"/>
        <end position="107"/>
    </location>
</feature>
<feature type="domain" description="Ig-like" evidence="11">
    <location>
        <begin position="204"/>
        <end position="296"/>
    </location>
</feature>
<dbReference type="GO" id="GO:0005912">
    <property type="term" value="C:adherens junction"/>
    <property type="evidence" value="ECO:0007669"/>
    <property type="project" value="TreeGrafter"/>
</dbReference>
<dbReference type="EMBL" id="CAJRST010001113">
    <property type="protein sequence ID" value="CAG5865689.1"/>
    <property type="molecule type" value="Genomic_DNA"/>
</dbReference>
<keyword evidence="10" id="KW-0325">Glycoprotein</keyword>
<dbReference type="InterPro" id="IPR013106">
    <property type="entry name" value="Ig_V-set"/>
</dbReference>
<dbReference type="InterPro" id="IPR013783">
    <property type="entry name" value="Ig-like_fold"/>
</dbReference>
<evidence type="ECO:0000256" key="3">
    <source>
        <dbReference type="ARBA" id="ARBA00022692"/>
    </source>
</evidence>
<feature type="non-terminal residue" evidence="12">
    <location>
        <position position="324"/>
    </location>
</feature>
<keyword evidence="6" id="KW-0130">Cell adhesion</keyword>
<dbReference type="GO" id="GO:0016020">
    <property type="term" value="C:membrane"/>
    <property type="evidence" value="ECO:0007669"/>
    <property type="project" value="UniProtKB-SubCell"/>
</dbReference>
<evidence type="ECO:0000256" key="6">
    <source>
        <dbReference type="ARBA" id="ARBA00022889"/>
    </source>
</evidence>
<dbReference type="InterPro" id="IPR003599">
    <property type="entry name" value="Ig_sub"/>
</dbReference>
<comment type="caution">
    <text evidence="12">The sequence shown here is derived from an EMBL/GenBank/DDBJ whole genome shotgun (WGS) entry which is preliminary data.</text>
</comment>
<protein>
    <submittedName>
        <fullName evidence="12">(Atlantic silverside) hypothetical protein</fullName>
    </submittedName>
</protein>
<dbReference type="GO" id="GO:0007156">
    <property type="term" value="P:homophilic cell adhesion via plasma membrane adhesion molecules"/>
    <property type="evidence" value="ECO:0007669"/>
    <property type="project" value="TreeGrafter"/>
</dbReference>
<dbReference type="InterPro" id="IPR007110">
    <property type="entry name" value="Ig-like_dom"/>
</dbReference>
<dbReference type="Gene3D" id="2.60.40.10">
    <property type="entry name" value="Immunoglobulins"/>
    <property type="match status" value="3"/>
</dbReference>
<evidence type="ECO:0000256" key="5">
    <source>
        <dbReference type="ARBA" id="ARBA00022737"/>
    </source>
</evidence>
<evidence type="ECO:0000256" key="7">
    <source>
        <dbReference type="ARBA" id="ARBA00022989"/>
    </source>
</evidence>
<keyword evidence="4" id="KW-0732">Signal</keyword>
<proteinExistence type="inferred from homology"/>
<dbReference type="PANTHER" id="PTHR23277">
    <property type="entry name" value="NECTIN-RELATED"/>
    <property type="match status" value="1"/>
</dbReference>
<reference evidence="12" key="1">
    <citation type="submission" date="2021-05" db="EMBL/GenBank/DDBJ databases">
        <authorList>
            <person name="Tigano A."/>
        </authorList>
    </citation>
    <scope>NUCLEOTIDE SEQUENCE</scope>
</reference>
<dbReference type="InterPro" id="IPR051427">
    <property type="entry name" value="Nectin/Nectin-like"/>
</dbReference>
<evidence type="ECO:0000256" key="1">
    <source>
        <dbReference type="ARBA" id="ARBA00004167"/>
    </source>
</evidence>
<evidence type="ECO:0000313" key="12">
    <source>
        <dbReference type="EMBL" id="CAG5865689.1"/>
    </source>
</evidence>
<evidence type="ECO:0000256" key="10">
    <source>
        <dbReference type="ARBA" id="ARBA00023180"/>
    </source>
</evidence>
<evidence type="ECO:0000256" key="2">
    <source>
        <dbReference type="ARBA" id="ARBA00007810"/>
    </source>
</evidence>
<keyword evidence="5" id="KW-0677">Repeat</keyword>
<dbReference type="PANTHER" id="PTHR23277:SF106">
    <property type="entry name" value="NECTIN-1 ISOFORM X1-RELATED"/>
    <property type="match status" value="1"/>
</dbReference>
<keyword evidence="9" id="KW-1015">Disulfide bond</keyword>
<keyword evidence="13" id="KW-1185">Reference proteome</keyword>
<dbReference type="Proteomes" id="UP000677803">
    <property type="component" value="Unassembled WGS sequence"/>
</dbReference>
<gene>
    <name evidence="12" type="ORF">MMEN_LOCUS2350</name>
</gene>
<dbReference type="SUPFAM" id="SSF48726">
    <property type="entry name" value="Immunoglobulin"/>
    <property type="match status" value="3"/>
</dbReference>